<dbReference type="AlphaFoldDB" id="A0A0C3P9J8"/>
<sequence length="132" mass="15020">MKLSVLLLICLQGISYGIPILGDNLQFDILQRFPQLQRYHANIQKPTDDFDGLLHGPRGACRILDLFSRRKAFILPVFCWAVSAIRQSVMRIDDTSSSARKFNLVLIRVNDLLRLSHGLIRVISRSIPQASF</sequence>
<keyword evidence="1" id="KW-0732">Signal</keyword>
<organism evidence="2 3">
    <name type="scientific">Pisolithus tinctorius Marx 270</name>
    <dbReference type="NCBI Taxonomy" id="870435"/>
    <lineage>
        <taxon>Eukaryota</taxon>
        <taxon>Fungi</taxon>
        <taxon>Dikarya</taxon>
        <taxon>Basidiomycota</taxon>
        <taxon>Agaricomycotina</taxon>
        <taxon>Agaricomycetes</taxon>
        <taxon>Agaricomycetidae</taxon>
        <taxon>Boletales</taxon>
        <taxon>Sclerodermatineae</taxon>
        <taxon>Pisolithaceae</taxon>
        <taxon>Pisolithus</taxon>
    </lineage>
</organism>
<dbReference type="EMBL" id="KN831972">
    <property type="protein sequence ID" value="KIO04219.1"/>
    <property type="molecule type" value="Genomic_DNA"/>
</dbReference>
<evidence type="ECO:0000313" key="2">
    <source>
        <dbReference type="EMBL" id="KIO04219.1"/>
    </source>
</evidence>
<name>A0A0C3P9J8_PISTI</name>
<dbReference type="HOGENOM" id="CLU_1917921_0_0_1"/>
<protein>
    <submittedName>
        <fullName evidence="2">Uncharacterized protein</fullName>
    </submittedName>
</protein>
<gene>
    <name evidence="2" type="ORF">M404DRAFT_556805</name>
</gene>
<evidence type="ECO:0000313" key="3">
    <source>
        <dbReference type="Proteomes" id="UP000054217"/>
    </source>
</evidence>
<reference evidence="2 3" key="1">
    <citation type="submission" date="2014-04" db="EMBL/GenBank/DDBJ databases">
        <authorList>
            <consortium name="DOE Joint Genome Institute"/>
            <person name="Kuo A."/>
            <person name="Kohler A."/>
            <person name="Costa M.D."/>
            <person name="Nagy L.G."/>
            <person name="Floudas D."/>
            <person name="Copeland A."/>
            <person name="Barry K.W."/>
            <person name="Cichocki N."/>
            <person name="Veneault-Fourrey C."/>
            <person name="LaButti K."/>
            <person name="Lindquist E.A."/>
            <person name="Lipzen A."/>
            <person name="Lundell T."/>
            <person name="Morin E."/>
            <person name="Murat C."/>
            <person name="Sun H."/>
            <person name="Tunlid A."/>
            <person name="Henrissat B."/>
            <person name="Grigoriev I.V."/>
            <person name="Hibbett D.S."/>
            <person name="Martin F."/>
            <person name="Nordberg H.P."/>
            <person name="Cantor M.N."/>
            <person name="Hua S.X."/>
        </authorList>
    </citation>
    <scope>NUCLEOTIDE SEQUENCE [LARGE SCALE GENOMIC DNA]</scope>
    <source>
        <strain evidence="2 3">Marx 270</strain>
    </source>
</reference>
<feature type="signal peptide" evidence="1">
    <location>
        <begin position="1"/>
        <end position="17"/>
    </location>
</feature>
<evidence type="ECO:0000256" key="1">
    <source>
        <dbReference type="SAM" id="SignalP"/>
    </source>
</evidence>
<reference evidence="3" key="2">
    <citation type="submission" date="2015-01" db="EMBL/GenBank/DDBJ databases">
        <title>Evolutionary Origins and Diversification of the Mycorrhizal Mutualists.</title>
        <authorList>
            <consortium name="DOE Joint Genome Institute"/>
            <consortium name="Mycorrhizal Genomics Consortium"/>
            <person name="Kohler A."/>
            <person name="Kuo A."/>
            <person name="Nagy L.G."/>
            <person name="Floudas D."/>
            <person name="Copeland A."/>
            <person name="Barry K.W."/>
            <person name="Cichocki N."/>
            <person name="Veneault-Fourrey C."/>
            <person name="LaButti K."/>
            <person name="Lindquist E.A."/>
            <person name="Lipzen A."/>
            <person name="Lundell T."/>
            <person name="Morin E."/>
            <person name="Murat C."/>
            <person name="Riley R."/>
            <person name="Ohm R."/>
            <person name="Sun H."/>
            <person name="Tunlid A."/>
            <person name="Henrissat B."/>
            <person name="Grigoriev I.V."/>
            <person name="Hibbett D.S."/>
            <person name="Martin F."/>
        </authorList>
    </citation>
    <scope>NUCLEOTIDE SEQUENCE [LARGE SCALE GENOMIC DNA]</scope>
    <source>
        <strain evidence="3">Marx 270</strain>
    </source>
</reference>
<dbReference type="InParanoid" id="A0A0C3P9J8"/>
<accession>A0A0C3P9J8</accession>
<proteinExistence type="predicted"/>
<keyword evidence="3" id="KW-1185">Reference proteome</keyword>
<feature type="chain" id="PRO_5002180408" evidence="1">
    <location>
        <begin position="18"/>
        <end position="132"/>
    </location>
</feature>
<dbReference type="Proteomes" id="UP000054217">
    <property type="component" value="Unassembled WGS sequence"/>
</dbReference>